<sequence>MRANQRSHSLLRVHDRMDEPVCPICLEPERMIPARLFIDDRPSVCAACRKRFKPHKRSYAVDGVVFHVLYEYEEWIETLFFQYKEQRDVALRDVFLEGEASALRRKLRSFQCVAVCSSEAKRAERGFEPVLDIFSSLNLPLESPFYRVGSQKQSTLSASARRSIQMALRRKRHYPLPPAKKRILLDDVLTTGSTIQAALTLLPCEAVLVVAAHPLWIQTHRHERIKSRFWK</sequence>
<dbReference type="EMBL" id="SRYG01000027">
    <property type="protein sequence ID" value="TGY64956.1"/>
    <property type="molecule type" value="Genomic_DNA"/>
</dbReference>
<proteinExistence type="predicted"/>
<keyword evidence="2" id="KW-1185">Reference proteome</keyword>
<evidence type="ECO:0000313" key="1">
    <source>
        <dbReference type="EMBL" id="TGY64956.1"/>
    </source>
</evidence>
<protein>
    <submittedName>
        <fullName evidence="1">Uncharacterized protein</fullName>
    </submittedName>
</protein>
<accession>A0AC61R4Q7</accession>
<evidence type="ECO:0000313" key="2">
    <source>
        <dbReference type="Proteomes" id="UP000308836"/>
    </source>
</evidence>
<reference evidence="1" key="1">
    <citation type="submission" date="2019-04" db="EMBL/GenBank/DDBJ databases">
        <title>Microbes associate with the intestines of laboratory mice.</title>
        <authorList>
            <person name="Navarre W."/>
            <person name="Wong E."/>
            <person name="Huang K."/>
            <person name="Tropini C."/>
            <person name="Ng K."/>
            <person name="Yu B."/>
        </authorList>
    </citation>
    <scope>NUCLEOTIDE SEQUENCE</scope>
    <source>
        <strain evidence="1">NM09_H32</strain>
    </source>
</reference>
<comment type="caution">
    <text evidence="1">The sequence shown here is derived from an EMBL/GenBank/DDBJ whole genome shotgun (WGS) entry which is preliminary data.</text>
</comment>
<dbReference type="Proteomes" id="UP000308836">
    <property type="component" value="Unassembled WGS sequence"/>
</dbReference>
<gene>
    <name evidence="1" type="ORF">E5336_10940</name>
</gene>
<name>A0AC61R4Q7_9FIRM</name>
<organism evidence="1 2">
    <name type="scientific">Dubosiella muris</name>
    <dbReference type="NCBI Taxonomy" id="3038133"/>
    <lineage>
        <taxon>Bacteria</taxon>
        <taxon>Bacillati</taxon>
        <taxon>Bacillota</taxon>
        <taxon>Erysipelotrichia</taxon>
        <taxon>Erysipelotrichales</taxon>
        <taxon>Erysipelotrichaceae</taxon>
        <taxon>Dubosiella</taxon>
    </lineage>
</organism>